<dbReference type="AlphaFoldDB" id="A0A8J6PBB7"/>
<reference evidence="2 3" key="1">
    <citation type="submission" date="2020-08" db="EMBL/GenBank/DDBJ databases">
        <title>Bridging the membrane lipid divide: bacteria of the FCB group superphylum have the potential to synthesize archaeal ether lipids.</title>
        <authorList>
            <person name="Villanueva L."/>
            <person name="Von Meijenfeldt F.A.B."/>
            <person name="Westbye A.B."/>
            <person name="Yadav S."/>
            <person name="Hopmans E.C."/>
            <person name="Dutilh B.E."/>
            <person name="Sinninghe Damste J.S."/>
        </authorList>
    </citation>
    <scope>NUCLEOTIDE SEQUENCE [LARGE SCALE GENOMIC DNA]</scope>
    <source>
        <strain evidence="2">NIOZ-UU100</strain>
    </source>
</reference>
<dbReference type="InterPro" id="IPR027417">
    <property type="entry name" value="P-loop_NTPase"/>
</dbReference>
<dbReference type="EMBL" id="JACNFK010000031">
    <property type="protein sequence ID" value="MBC8519981.1"/>
    <property type="molecule type" value="Genomic_DNA"/>
</dbReference>
<dbReference type="Gene3D" id="3.40.50.300">
    <property type="entry name" value="P-loop containing nucleotide triphosphate hydrolases"/>
    <property type="match status" value="1"/>
</dbReference>
<accession>A0A8J6PBB7</accession>
<dbReference type="PANTHER" id="PTHR30050">
    <property type="entry name" value="CHROMOSOMAL REPLICATION INITIATOR PROTEIN DNAA"/>
    <property type="match status" value="1"/>
</dbReference>
<dbReference type="Proteomes" id="UP000654401">
    <property type="component" value="Unassembled WGS sequence"/>
</dbReference>
<proteinExistence type="predicted"/>
<dbReference type="SMART" id="SM00382">
    <property type="entry name" value="AAA"/>
    <property type="match status" value="1"/>
</dbReference>
<dbReference type="Pfam" id="PF00308">
    <property type="entry name" value="Bac_DnaA"/>
    <property type="match status" value="1"/>
</dbReference>
<protein>
    <submittedName>
        <fullName evidence="2">DnaA regulatory inactivator Hda</fullName>
    </submittedName>
</protein>
<dbReference type="PANTHER" id="PTHR30050:SF5">
    <property type="entry name" value="DNAA REGULATORY INACTIVATOR HDA"/>
    <property type="match status" value="1"/>
</dbReference>
<dbReference type="NCBIfam" id="TIGR03420">
    <property type="entry name" value="DnaA_homol_Hda"/>
    <property type="match status" value="1"/>
</dbReference>
<dbReference type="InterPro" id="IPR003593">
    <property type="entry name" value="AAA+_ATPase"/>
</dbReference>
<dbReference type="Gene3D" id="1.10.8.60">
    <property type="match status" value="1"/>
</dbReference>
<dbReference type="InterPro" id="IPR013317">
    <property type="entry name" value="DnaA_dom"/>
</dbReference>
<dbReference type="GO" id="GO:0006270">
    <property type="term" value="P:DNA replication initiation"/>
    <property type="evidence" value="ECO:0007669"/>
    <property type="project" value="TreeGrafter"/>
</dbReference>
<dbReference type="SUPFAM" id="SSF52540">
    <property type="entry name" value="P-loop containing nucleoside triphosphate hydrolases"/>
    <property type="match status" value="1"/>
</dbReference>
<feature type="domain" description="AAA+ ATPase" evidence="1">
    <location>
        <begin position="54"/>
        <end position="171"/>
    </location>
</feature>
<evidence type="ECO:0000259" key="1">
    <source>
        <dbReference type="SMART" id="SM00382"/>
    </source>
</evidence>
<dbReference type="CDD" id="cd00009">
    <property type="entry name" value="AAA"/>
    <property type="match status" value="1"/>
</dbReference>
<dbReference type="Pfam" id="PF22688">
    <property type="entry name" value="Hda_lid"/>
    <property type="match status" value="1"/>
</dbReference>
<gene>
    <name evidence="2" type="primary">hda</name>
    <name evidence="2" type="ORF">H8D24_06215</name>
</gene>
<name>A0A8J6PBB7_9GAMM</name>
<evidence type="ECO:0000313" key="3">
    <source>
        <dbReference type="Proteomes" id="UP000654401"/>
    </source>
</evidence>
<dbReference type="InterPro" id="IPR017788">
    <property type="entry name" value="Hda"/>
</dbReference>
<comment type="caution">
    <text evidence="2">The sequence shown here is derived from an EMBL/GenBank/DDBJ whole genome shotgun (WGS) entry which is preliminary data.</text>
</comment>
<organism evidence="2 3">
    <name type="scientific">Candidatus Thiopontia autotrophica</name>
    <dbReference type="NCBI Taxonomy" id="2841688"/>
    <lineage>
        <taxon>Bacteria</taxon>
        <taxon>Pseudomonadati</taxon>
        <taxon>Pseudomonadota</taxon>
        <taxon>Gammaproteobacteria</taxon>
        <taxon>Candidatus Thiopontia</taxon>
    </lineage>
</organism>
<dbReference type="InterPro" id="IPR055199">
    <property type="entry name" value="Hda_lid"/>
</dbReference>
<sequence>MSGPGVGARTGNSTVDRQIPLSLSLQERASFDNFHPQPGSTVVAMLQEIASGDGPHLLYIWGPNGVGKSHLLHATCNLFGSDQRQSIVLPLKTLFAQGPASLDGVGQYDLVALDDLDAVAGDSGWEESLFHLLNRLRDDGNHVLITAKTAPAELSMKLPDLRSRLGEGVVERLTSLDDREKWHVLQERAASRGMEMGDEVASFLMSRTSRDFHTLFSLLDQLDEHTLIAQRRITIPFVKELLSL</sequence>
<evidence type="ECO:0000313" key="2">
    <source>
        <dbReference type="EMBL" id="MBC8519981.1"/>
    </source>
</evidence>
<dbReference type="GO" id="GO:0032297">
    <property type="term" value="P:negative regulation of DNA-templated DNA replication initiation"/>
    <property type="evidence" value="ECO:0007669"/>
    <property type="project" value="InterPro"/>
</dbReference>